<accession>A0AAE0S8J1</accession>
<sequence length="69" mass="8172">MDEFDGDVEELVPSACHAEESNWHWKNNKSIDINAKRRARELNQLFKIERYNASVYVLAAQIKLRLLKR</sequence>
<reference evidence="1" key="3">
    <citation type="submission" date="2023-05" db="EMBL/GenBank/DDBJ databases">
        <authorList>
            <person name="Smith C.H."/>
        </authorList>
    </citation>
    <scope>NUCLEOTIDE SEQUENCE</scope>
    <source>
        <strain evidence="1">CHS0354</strain>
        <tissue evidence="1">Mantle</tissue>
    </source>
</reference>
<protein>
    <submittedName>
        <fullName evidence="1">Uncharacterized protein</fullName>
    </submittedName>
</protein>
<keyword evidence="2" id="KW-1185">Reference proteome</keyword>
<proteinExistence type="predicted"/>
<reference evidence="1" key="1">
    <citation type="journal article" date="2021" name="Genome Biol. Evol.">
        <title>A High-Quality Reference Genome for a Parasitic Bivalve with Doubly Uniparental Inheritance (Bivalvia: Unionida).</title>
        <authorList>
            <person name="Smith C.H."/>
        </authorList>
    </citation>
    <scope>NUCLEOTIDE SEQUENCE</scope>
    <source>
        <strain evidence="1">CHS0354</strain>
    </source>
</reference>
<comment type="caution">
    <text evidence="1">The sequence shown here is derived from an EMBL/GenBank/DDBJ whole genome shotgun (WGS) entry which is preliminary data.</text>
</comment>
<dbReference type="AlphaFoldDB" id="A0AAE0S8J1"/>
<name>A0AAE0S8J1_9BIVA</name>
<gene>
    <name evidence="1" type="ORF">CHS0354_036531</name>
</gene>
<evidence type="ECO:0000313" key="1">
    <source>
        <dbReference type="EMBL" id="KAK3587360.1"/>
    </source>
</evidence>
<evidence type="ECO:0000313" key="2">
    <source>
        <dbReference type="Proteomes" id="UP001195483"/>
    </source>
</evidence>
<dbReference type="EMBL" id="JAEAOA010002135">
    <property type="protein sequence ID" value="KAK3587360.1"/>
    <property type="molecule type" value="Genomic_DNA"/>
</dbReference>
<reference evidence="1" key="2">
    <citation type="journal article" date="2021" name="Genome Biol. Evol.">
        <title>Developing a high-quality reference genome for a parasitic bivalve with doubly uniparental inheritance (Bivalvia: Unionida).</title>
        <authorList>
            <person name="Smith C.H."/>
        </authorList>
    </citation>
    <scope>NUCLEOTIDE SEQUENCE</scope>
    <source>
        <strain evidence="1">CHS0354</strain>
        <tissue evidence="1">Mantle</tissue>
    </source>
</reference>
<dbReference type="Proteomes" id="UP001195483">
    <property type="component" value="Unassembled WGS sequence"/>
</dbReference>
<feature type="non-terminal residue" evidence="1">
    <location>
        <position position="69"/>
    </location>
</feature>
<organism evidence="1 2">
    <name type="scientific">Potamilus streckersoni</name>
    <dbReference type="NCBI Taxonomy" id="2493646"/>
    <lineage>
        <taxon>Eukaryota</taxon>
        <taxon>Metazoa</taxon>
        <taxon>Spiralia</taxon>
        <taxon>Lophotrochozoa</taxon>
        <taxon>Mollusca</taxon>
        <taxon>Bivalvia</taxon>
        <taxon>Autobranchia</taxon>
        <taxon>Heteroconchia</taxon>
        <taxon>Palaeoheterodonta</taxon>
        <taxon>Unionida</taxon>
        <taxon>Unionoidea</taxon>
        <taxon>Unionidae</taxon>
        <taxon>Ambleminae</taxon>
        <taxon>Lampsilini</taxon>
        <taxon>Potamilus</taxon>
    </lineage>
</organism>